<feature type="region of interest" description="Disordered" evidence="5">
    <location>
        <begin position="278"/>
        <end position="301"/>
    </location>
</feature>
<feature type="domain" description="ABC transporter" evidence="6">
    <location>
        <begin position="8"/>
        <end position="243"/>
    </location>
</feature>
<dbReference type="AlphaFoldDB" id="A0A1V3LAL2"/>
<gene>
    <name evidence="7" type="ORF">BKG88_02915</name>
</gene>
<protein>
    <submittedName>
        <fullName evidence="7">Iron ABC transporter permease</fullName>
    </submittedName>
</protein>
<evidence type="ECO:0000256" key="5">
    <source>
        <dbReference type="SAM" id="MobiDB-lite"/>
    </source>
</evidence>
<keyword evidence="2" id="KW-0813">Transport</keyword>
<evidence type="ECO:0000256" key="2">
    <source>
        <dbReference type="ARBA" id="ARBA00022448"/>
    </source>
</evidence>
<dbReference type="InterPro" id="IPR027417">
    <property type="entry name" value="P-loop_NTPase"/>
</dbReference>
<comment type="caution">
    <text evidence="7">The sequence shown here is derived from an EMBL/GenBank/DDBJ whole genome shotgun (WGS) entry which is preliminary data.</text>
</comment>
<evidence type="ECO:0000313" key="8">
    <source>
        <dbReference type="Proteomes" id="UP000189353"/>
    </source>
</evidence>
<dbReference type="Gene3D" id="3.40.50.300">
    <property type="entry name" value="P-loop containing nucleotide triphosphate hydrolases"/>
    <property type="match status" value="1"/>
</dbReference>
<dbReference type="InterPro" id="IPR050153">
    <property type="entry name" value="Metal_Ion_Import_ABC"/>
</dbReference>
<dbReference type="OrthoDB" id="9806726at2"/>
<organism evidence="7 8">
    <name type="scientific">Rodentibacter ratti</name>
    <dbReference type="NCBI Taxonomy" id="1906745"/>
    <lineage>
        <taxon>Bacteria</taxon>
        <taxon>Pseudomonadati</taxon>
        <taxon>Pseudomonadota</taxon>
        <taxon>Gammaproteobacteria</taxon>
        <taxon>Pasteurellales</taxon>
        <taxon>Pasteurellaceae</taxon>
        <taxon>Rodentibacter</taxon>
    </lineage>
</organism>
<dbReference type="EMBL" id="MLAI01000011">
    <property type="protein sequence ID" value="OOF86985.1"/>
    <property type="molecule type" value="Genomic_DNA"/>
</dbReference>
<dbReference type="RefSeq" id="WP_077552450.1">
    <property type="nucleotide sequence ID" value="NZ_MLAI01000011.1"/>
</dbReference>
<keyword evidence="3" id="KW-0547">Nucleotide-binding</keyword>
<dbReference type="SMART" id="SM00382">
    <property type="entry name" value="AAA"/>
    <property type="match status" value="1"/>
</dbReference>
<accession>A0A1V3LAL2</accession>
<proteinExistence type="inferred from homology"/>
<dbReference type="InterPro" id="IPR017871">
    <property type="entry name" value="ABC_transporter-like_CS"/>
</dbReference>
<dbReference type="GO" id="GO:0016887">
    <property type="term" value="F:ATP hydrolysis activity"/>
    <property type="evidence" value="ECO:0007669"/>
    <property type="project" value="InterPro"/>
</dbReference>
<keyword evidence="4" id="KW-0067">ATP-binding</keyword>
<dbReference type="InterPro" id="IPR003439">
    <property type="entry name" value="ABC_transporter-like_ATP-bd"/>
</dbReference>
<name>A0A1V3LAL2_9PAST</name>
<evidence type="ECO:0000313" key="7">
    <source>
        <dbReference type="EMBL" id="OOF86985.1"/>
    </source>
</evidence>
<dbReference type="SUPFAM" id="SSF52540">
    <property type="entry name" value="P-loop containing nucleoside triphosphate hydrolases"/>
    <property type="match status" value="1"/>
</dbReference>
<dbReference type="PANTHER" id="PTHR42734">
    <property type="entry name" value="METAL TRANSPORT SYSTEM ATP-BINDING PROTEIN TM_0124-RELATED"/>
    <property type="match status" value="1"/>
</dbReference>
<dbReference type="PROSITE" id="PS50893">
    <property type="entry name" value="ABC_TRANSPORTER_2"/>
    <property type="match status" value="1"/>
</dbReference>
<evidence type="ECO:0000259" key="6">
    <source>
        <dbReference type="PROSITE" id="PS50893"/>
    </source>
</evidence>
<evidence type="ECO:0000256" key="1">
    <source>
        <dbReference type="ARBA" id="ARBA00005417"/>
    </source>
</evidence>
<evidence type="ECO:0000256" key="4">
    <source>
        <dbReference type="ARBA" id="ARBA00022840"/>
    </source>
</evidence>
<dbReference type="NCBIfam" id="NF011630">
    <property type="entry name" value="PRK15056.1"/>
    <property type="match status" value="1"/>
</dbReference>
<dbReference type="CDD" id="cd03235">
    <property type="entry name" value="ABC_Metallic_Cations"/>
    <property type="match status" value="1"/>
</dbReference>
<dbReference type="Proteomes" id="UP000189353">
    <property type="component" value="Unassembled WGS sequence"/>
</dbReference>
<dbReference type="PROSITE" id="PS00211">
    <property type="entry name" value="ABC_TRANSPORTER_1"/>
    <property type="match status" value="1"/>
</dbReference>
<dbReference type="GO" id="GO:0005524">
    <property type="term" value="F:ATP binding"/>
    <property type="evidence" value="ECO:0007669"/>
    <property type="project" value="UniProtKB-KW"/>
</dbReference>
<sequence length="301" mass="33621">MESFSTSIWVNDVTVRYNNGHTAIHDMTFSLNDGTICALVGVNGSGKSTLFKSLMGLVKPQKGEIKLCNLPIAQALKHNLIAYVPQSEEVDWQFPVSVYDVVMMGRYGYMNFLRIPKAIDKQKVQEAMQRVNIEHLAHRQIGELSGGQKKRVFLARALAQQSPIILLDEPFTGVDVKTENAIVDLLRQLRSEGHLILVSTHNLGSVPDFCDQVVMINRTVIAAGKTEDTFNQHNLELVFGGVLRHIKLQGEDLHNDEDKRAVTVLTDDEKAVVFYGETKQDPPATTQDCHANIADNKKEKE</sequence>
<dbReference type="Pfam" id="PF00005">
    <property type="entry name" value="ABC_tran"/>
    <property type="match status" value="1"/>
</dbReference>
<reference evidence="7 8" key="1">
    <citation type="submission" date="2016-10" db="EMBL/GenBank/DDBJ databases">
        <title>Rodentibacter gen. nov. and new species.</title>
        <authorList>
            <person name="Christensen H."/>
        </authorList>
    </citation>
    <scope>NUCLEOTIDE SEQUENCE [LARGE SCALE GENOMIC DNA]</scope>
    <source>
        <strain evidence="7 8">Ppn158</strain>
    </source>
</reference>
<dbReference type="InterPro" id="IPR003593">
    <property type="entry name" value="AAA+_ATPase"/>
</dbReference>
<dbReference type="FunFam" id="3.40.50.300:FF:000134">
    <property type="entry name" value="Iron-enterobactin ABC transporter ATP-binding protein"/>
    <property type="match status" value="1"/>
</dbReference>
<evidence type="ECO:0000256" key="3">
    <source>
        <dbReference type="ARBA" id="ARBA00022741"/>
    </source>
</evidence>
<dbReference type="PANTHER" id="PTHR42734:SF5">
    <property type="entry name" value="IRON TRANSPORT SYSTEM ATP-BINDING PROTEIN HI_0361-RELATED"/>
    <property type="match status" value="1"/>
</dbReference>
<comment type="similarity">
    <text evidence="1">Belongs to the ABC transporter superfamily.</text>
</comment>